<name>A0A921FW29_SPOPS</name>
<organism evidence="1 2">
    <name type="scientific">Sporosarcina psychrophila</name>
    <name type="common">Bacillus psychrophilus</name>
    <dbReference type="NCBI Taxonomy" id="1476"/>
    <lineage>
        <taxon>Bacteria</taxon>
        <taxon>Bacillati</taxon>
        <taxon>Bacillota</taxon>
        <taxon>Bacilli</taxon>
        <taxon>Bacillales</taxon>
        <taxon>Caryophanaceae</taxon>
        <taxon>Sporosarcina</taxon>
    </lineage>
</organism>
<dbReference type="Proteomes" id="UP000698173">
    <property type="component" value="Unassembled WGS sequence"/>
</dbReference>
<reference evidence="1" key="2">
    <citation type="submission" date="2021-09" db="EMBL/GenBank/DDBJ databases">
        <authorList>
            <person name="Gilroy R."/>
        </authorList>
    </citation>
    <scope>NUCLEOTIDE SEQUENCE</scope>
    <source>
        <strain evidence="1">CHK171-7178</strain>
    </source>
</reference>
<evidence type="ECO:0008006" key="3">
    <source>
        <dbReference type="Google" id="ProtNLM"/>
    </source>
</evidence>
<evidence type="ECO:0000313" key="1">
    <source>
        <dbReference type="EMBL" id="HJF30783.1"/>
    </source>
</evidence>
<dbReference type="AlphaFoldDB" id="A0A921FW29"/>
<comment type="caution">
    <text evidence="1">The sequence shown here is derived from an EMBL/GenBank/DDBJ whole genome shotgun (WGS) entry which is preliminary data.</text>
</comment>
<sequence length="88" mass="10501">MTDLEKIKQMAKLELANREFFYFCHLLVPDFYAADRQYLIDLRNEMQVFYESDDDVLIVNVPPRYGKSRTAVMLAQWIFGQNQNENKC</sequence>
<accession>A0A921FW29</accession>
<protein>
    <recommendedName>
        <fullName evidence="3">Terminase</fullName>
    </recommendedName>
</protein>
<gene>
    <name evidence="1" type="ORF">K8V56_03260</name>
</gene>
<reference evidence="1" key="1">
    <citation type="journal article" date="2021" name="PeerJ">
        <title>Extensive microbial diversity within the chicken gut microbiome revealed by metagenomics and culture.</title>
        <authorList>
            <person name="Gilroy R."/>
            <person name="Ravi A."/>
            <person name="Getino M."/>
            <person name="Pursley I."/>
            <person name="Horton D.L."/>
            <person name="Alikhan N.F."/>
            <person name="Baker D."/>
            <person name="Gharbi K."/>
            <person name="Hall N."/>
            <person name="Watson M."/>
            <person name="Adriaenssens E.M."/>
            <person name="Foster-Nyarko E."/>
            <person name="Jarju S."/>
            <person name="Secka A."/>
            <person name="Antonio M."/>
            <person name="Oren A."/>
            <person name="Chaudhuri R.R."/>
            <person name="La Ragione R."/>
            <person name="Hildebrand F."/>
            <person name="Pallen M.J."/>
        </authorList>
    </citation>
    <scope>NUCLEOTIDE SEQUENCE</scope>
    <source>
        <strain evidence="1">CHK171-7178</strain>
    </source>
</reference>
<proteinExistence type="predicted"/>
<evidence type="ECO:0000313" key="2">
    <source>
        <dbReference type="Proteomes" id="UP000698173"/>
    </source>
</evidence>
<dbReference type="EMBL" id="DYWT01000054">
    <property type="protein sequence ID" value="HJF30783.1"/>
    <property type="molecule type" value="Genomic_DNA"/>
</dbReference>